<reference evidence="1" key="1">
    <citation type="journal article" date="2023" name="Mol. Phylogenet. Evol.">
        <title>Genome-scale phylogeny and comparative genomics of the fungal order Sordariales.</title>
        <authorList>
            <person name="Hensen N."/>
            <person name="Bonometti L."/>
            <person name="Westerberg I."/>
            <person name="Brannstrom I.O."/>
            <person name="Guillou S."/>
            <person name="Cros-Aarteil S."/>
            <person name="Calhoun S."/>
            <person name="Haridas S."/>
            <person name="Kuo A."/>
            <person name="Mondo S."/>
            <person name="Pangilinan J."/>
            <person name="Riley R."/>
            <person name="LaButti K."/>
            <person name="Andreopoulos B."/>
            <person name="Lipzen A."/>
            <person name="Chen C."/>
            <person name="Yan M."/>
            <person name="Daum C."/>
            <person name="Ng V."/>
            <person name="Clum A."/>
            <person name="Steindorff A."/>
            <person name="Ohm R.A."/>
            <person name="Martin F."/>
            <person name="Silar P."/>
            <person name="Natvig D.O."/>
            <person name="Lalanne C."/>
            <person name="Gautier V."/>
            <person name="Ament-Velasquez S.L."/>
            <person name="Kruys A."/>
            <person name="Hutchinson M.I."/>
            <person name="Powell A.J."/>
            <person name="Barry K."/>
            <person name="Miller A.N."/>
            <person name="Grigoriev I.V."/>
            <person name="Debuchy R."/>
            <person name="Gladieux P."/>
            <person name="Hiltunen Thoren M."/>
            <person name="Johannesson H."/>
        </authorList>
    </citation>
    <scope>NUCLEOTIDE SEQUENCE</scope>
    <source>
        <strain evidence="1">CBS 123565</strain>
    </source>
</reference>
<dbReference type="PANTHER" id="PTHR39214">
    <property type="entry name" value="MICROBODY (PEROXISOME) BIOGENESIS PROTEIN PEROXIN 8 (EUROFUNG)"/>
    <property type="match status" value="1"/>
</dbReference>
<evidence type="ECO:0000313" key="2">
    <source>
        <dbReference type="Proteomes" id="UP001304895"/>
    </source>
</evidence>
<evidence type="ECO:0000313" key="1">
    <source>
        <dbReference type="EMBL" id="KAK4138335.1"/>
    </source>
</evidence>
<gene>
    <name evidence="1" type="ORF">BT67DRAFT_453022</name>
</gene>
<proteinExistence type="predicted"/>
<name>A0AAN6ZGJ9_9PEZI</name>
<comment type="caution">
    <text evidence="1">The sequence shown here is derived from an EMBL/GenBank/DDBJ whole genome shotgun (WGS) entry which is preliminary data.</text>
</comment>
<dbReference type="PANTHER" id="PTHR39214:SF1">
    <property type="entry name" value="MICROBODY (PEROXISOME) BIOGENESIS PROTEIN PEROXIN 8 (EUROFUNG)"/>
    <property type="match status" value="1"/>
</dbReference>
<accession>A0AAN6ZGJ9</accession>
<organism evidence="1 2">
    <name type="scientific">Trichocladium antarcticum</name>
    <dbReference type="NCBI Taxonomy" id="1450529"/>
    <lineage>
        <taxon>Eukaryota</taxon>
        <taxon>Fungi</taxon>
        <taxon>Dikarya</taxon>
        <taxon>Ascomycota</taxon>
        <taxon>Pezizomycotina</taxon>
        <taxon>Sordariomycetes</taxon>
        <taxon>Sordariomycetidae</taxon>
        <taxon>Sordariales</taxon>
        <taxon>Chaetomiaceae</taxon>
        <taxon>Trichocladium</taxon>
    </lineage>
</organism>
<protein>
    <recommendedName>
        <fullName evidence="3">Peroxisomal membrane protein PEX17</fullName>
    </recommendedName>
</protein>
<sequence length="717" mass="77643">MSTERLLTTILQYYQDVHDDARTEQIYGSTTALLTNLSNPLNLALLTSQLLTAPAIWARRDGMRACYRIISVFNTAAIHVRRNELENAKNKGPQRAGGGLASDAWAAAVLKGADDESGRWQHLLVFSGVLMGMESGRQHALSRRMRATVERAVVTATNLALRIRDPEPPAPSGPVALALNYVFPLLSDSSRARLDCDALVPLASRAMLGGDGLHDGLFLGTIDLDVRQAEHKFMWAETAASFLHLRQLEQRPLVSGLGPLSRLLAYAVQHAHDAGAVLQLQDDLMAFAERLLHHWQRGKLSELEISEEALYLTPETLEVTWPALWQFLKKIMYAAVAVLQSIVARSLLDRRLKQDTTAPVVAAKTLHTLRSLYFISSRDGNDAFQVYAFTYLTSLDTLSRYPAAATAFLQSTLLPPTLFPSPSTVPAHPLHRTLDLFYLNTAEHLPLHLPPPTSDALIIHPATTYLTLSVPTLSPRMVQLFEAAHSAVLAVLACPRNADLTAALAPFYAETLFAAFPALISPRQFRLAVKTVMQILSPPFPIAAAQPDLAETLLEMVRFRAARASSAVLPPLAGAAAGAGAGAGGAAGGGDGGQEAAAAVVVSEQSTLVLTLVDSLPFLELRVFEEWLTLVAHEVGGIRDAALREVVQRRFWDVLVSGEMDVERAAVGVAWWGTKGGREAVLFGARGGAVPPPPPPQEEDVFMMSGAIVEERAESKL</sequence>
<evidence type="ECO:0008006" key="3">
    <source>
        <dbReference type="Google" id="ProtNLM"/>
    </source>
</evidence>
<keyword evidence="2" id="KW-1185">Reference proteome</keyword>
<dbReference type="EMBL" id="MU853401">
    <property type="protein sequence ID" value="KAK4138335.1"/>
    <property type="molecule type" value="Genomic_DNA"/>
</dbReference>
<dbReference type="Pfam" id="PF26001">
    <property type="entry name" value="Pex8"/>
    <property type="match status" value="1"/>
</dbReference>
<dbReference type="AlphaFoldDB" id="A0AAN6ZGJ9"/>
<dbReference type="InterPro" id="IPR055334">
    <property type="entry name" value="PEX8-like"/>
</dbReference>
<dbReference type="Proteomes" id="UP001304895">
    <property type="component" value="Unassembled WGS sequence"/>
</dbReference>
<reference evidence="1" key="2">
    <citation type="submission" date="2023-05" db="EMBL/GenBank/DDBJ databases">
        <authorList>
            <consortium name="Lawrence Berkeley National Laboratory"/>
            <person name="Steindorff A."/>
            <person name="Hensen N."/>
            <person name="Bonometti L."/>
            <person name="Westerberg I."/>
            <person name="Brannstrom I.O."/>
            <person name="Guillou S."/>
            <person name="Cros-Aarteil S."/>
            <person name="Calhoun S."/>
            <person name="Haridas S."/>
            <person name="Kuo A."/>
            <person name="Mondo S."/>
            <person name="Pangilinan J."/>
            <person name="Riley R."/>
            <person name="Labutti K."/>
            <person name="Andreopoulos B."/>
            <person name="Lipzen A."/>
            <person name="Chen C."/>
            <person name="Yanf M."/>
            <person name="Daum C."/>
            <person name="Ng V."/>
            <person name="Clum A."/>
            <person name="Ohm R."/>
            <person name="Martin F."/>
            <person name="Silar P."/>
            <person name="Natvig D."/>
            <person name="Lalanne C."/>
            <person name="Gautier V."/>
            <person name="Ament-Velasquez S.L."/>
            <person name="Kruys A."/>
            <person name="Hutchinson M.I."/>
            <person name="Powell A.J."/>
            <person name="Barry K."/>
            <person name="Miller A.N."/>
            <person name="Grigoriev I.V."/>
            <person name="Debuchy R."/>
            <person name="Gladieux P."/>
            <person name="Thoren M.H."/>
            <person name="Johannesson H."/>
        </authorList>
    </citation>
    <scope>NUCLEOTIDE SEQUENCE</scope>
    <source>
        <strain evidence="1">CBS 123565</strain>
    </source>
</reference>